<organism evidence="1 2">
    <name type="scientific">Periconia macrospinosa</name>
    <dbReference type="NCBI Taxonomy" id="97972"/>
    <lineage>
        <taxon>Eukaryota</taxon>
        <taxon>Fungi</taxon>
        <taxon>Dikarya</taxon>
        <taxon>Ascomycota</taxon>
        <taxon>Pezizomycotina</taxon>
        <taxon>Dothideomycetes</taxon>
        <taxon>Pleosporomycetidae</taxon>
        <taxon>Pleosporales</taxon>
        <taxon>Massarineae</taxon>
        <taxon>Periconiaceae</taxon>
        <taxon>Periconia</taxon>
    </lineage>
</organism>
<proteinExistence type="predicted"/>
<accession>A0A2V1D4A3</accession>
<reference evidence="1 2" key="1">
    <citation type="journal article" date="2018" name="Sci. Rep.">
        <title>Comparative genomics provides insights into the lifestyle and reveals functional heterogeneity of dark septate endophytic fungi.</title>
        <authorList>
            <person name="Knapp D.G."/>
            <person name="Nemeth J.B."/>
            <person name="Barry K."/>
            <person name="Hainaut M."/>
            <person name="Henrissat B."/>
            <person name="Johnson J."/>
            <person name="Kuo A."/>
            <person name="Lim J.H.P."/>
            <person name="Lipzen A."/>
            <person name="Nolan M."/>
            <person name="Ohm R.A."/>
            <person name="Tamas L."/>
            <person name="Grigoriev I.V."/>
            <person name="Spatafora J.W."/>
            <person name="Nagy L.G."/>
            <person name="Kovacs G.M."/>
        </authorList>
    </citation>
    <scope>NUCLEOTIDE SEQUENCE [LARGE SCALE GENOMIC DNA]</scope>
    <source>
        <strain evidence="1 2">DSE2036</strain>
    </source>
</reference>
<evidence type="ECO:0000313" key="1">
    <source>
        <dbReference type="EMBL" id="PVH92861.1"/>
    </source>
</evidence>
<dbReference type="AlphaFoldDB" id="A0A2V1D4A3"/>
<gene>
    <name evidence="1" type="ORF">DM02DRAFT_662527</name>
</gene>
<keyword evidence="2" id="KW-1185">Reference proteome</keyword>
<dbReference type="EMBL" id="KZ805638">
    <property type="protein sequence ID" value="PVH92861.1"/>
    <property type="molecule type" value="Genomic_DNA"/>
</dbReference>
<name>A0A2V1D4A3_9PLEO</name>
<evidence type="ECO:0000313" key="2">
    <source>
        <dbReference type="Proteomes" id="UP000244855"/>
    </source>
</evidence>
<sequence>MSKELNRPSASLSSYKAVLDKLLDAGSSGVTLEPWKHLPHLETIPSFVCGESDSICPVALANWFRLLRARLYRAAAGPQQ</sequence>
<protein>
    <submittedName>
        <fullName evidence="1">Uncharacterized protein</fullName>
    </submittedName>
</protein>
<dbReference type="Proteomes" id="UP000244855">
    <property type="component" value="Unassembled WGS sequence"/>
</dbReference>